<evidence type="ECO:0000256" key="5">
    <source>
        <dbReference type="ARBA" id="ARBA00023295"/>
    </source>
</evidence>
<name>A0A1H3F3V5_9FIRM</name>
<proteinExistence type="inferred from homology"/>
<dbReference type="STRING" id="1122142.SAMN02910414_00129"/>
<dbReference type="OrthoDB" id="9800955at2"/>
<dbReference type="Pfam" id="PF00150">
    <property type="entry name" value="Cellulase"/>
    <property type="match status" value="1"/>
</dbReference>
<evidence type="ECO:0000256" key="1">
    <source>
        <dbReference type="ARBA" id="ARBA00005641"/>
    </source>
</evidence>
<evidence type="ECO:0000259" key="8">
    <source>
        <dbReference type="Pfam" id="PF00150"/>
    </source>
</evidence>
<evidence type="ECO:0000256" key="4">
    <source>
        <dbReference type="ARBA" id="ARBA00023277"/>
    </source>
</evidence>
<evidence type="ECO:0000256" key="6">
    <source>
        <dbReference type="ARBA" id="ARBA00023326"/>
    </source>
</evidence>
<dbReference type="InterPro" id="IPR001547">
    <property type="entry name" value="Glyco_hydro_5"/>
</dbReference>
<comment type="similarity">
    <text evidence="1 7">Belongs to the glycosyl hydrolase 5 (cellulase A) family.</text>
</comment>
<keyword evidence="5 7" id="KW-0326">Glycosidase</keyword>
<dbReference type="PANTHER" id="PTHR31297">
    <property type="entry name" value="GLUCAN ENDO-1,6-BETA-GLUCOSIDASE B"/>
    <property type="match status" value="1"/>
</dbReference>
<evidence type="ECO:0000256" key="2">
    <source>
        <dbReference type="ARBA" id="ARBA00022801"/>
    </source>
</evidence>
<keyword evidence="10" id="KW-1185">Reference proteome</keyword>
<dbReference type="SUPFAM" id="SSF51445">
    <property type="entry name" value="(Trans)glycosidases"/>
    <property type="match status" value="1"/>
</dbReference>
<dbReference type="RefSeq" id="WP_074715042.1">
    <property type="nucleotide sequence ID" value="NZ_FNPG01000004.1"/>
</dbReference>
<evidence type="ECO:0000256" key="3">
    <source>
        <dbReference type="ARBA" id="ARBA00023001"/>
    </source>
</evidence>
<protein>
    <submittedName>
        <fullName evidence="9">Aryl-phospho-beta-D-glucosidase BglC, GH1 family</fullName>
    </submittedName>
</protein>
<dbReference type="Gene3D" id="3.20.20.80">
    <property type="entry name" value="Glycosidases"/>
    <property type="match status" value="1"/>
</dbReference>
<evidence type="ECO:0000313" key="9">
    <source>
        <dbReference type="EMBL" id="SDX85652.1"/>
    </source>
</evidence>
<dbReference type="GO" id="GO:0030245">
    <property type="term" value="P:cellulose catabolic process"/>
    <property type="evidence" value="ECO:0007669"/>
    <property type="project" value="UniProtKB-KW"/>
</dbReference>
<sequence>MKRVGIIRQGLAFLILVSILVLLVKFDCIFATKGTSQAVDTGASELVSKLKVGWNLGNSLDAVSKNQGYKLDTETLWGNPKVTKKLIHSVKKNGFSSIRIPVTYYNHLDSNGKIDTRWLARVKEVVNYALAEKLYVIINVHHDAGLSDKYRWIYSDEVTYDIDKNNLMNLWSQIAKYFKNEGSRLLFESTNEIMDREKNWAWSYKQNFGVTAKLHNEFIKTVRATGGKNATRYFVLPTYAASSDEEEIRQILNYEYEDTQKNHLIMSVHCYKTDIDTIAKIMNRLGKYSKKYNVPVIMDEFGVKNDITSSKGLSLVKKYREKALENGVVLFWWDNGSEYGLFDRTTGEVKNKKVIDILTK</sequence>
<dbReference type="GO" id="GO:0005576">
    <property type="term" value="C:extracellular region"/>
    <property type="evidence" value="ECO:0007669"/>
    <property type="project" value="TreeGrafter"/>
</dbReference>
<keyword evidence="2 7" id="KW-0378">Hydrolase</keyword>
<dbReference type="EMBL" id="FNPG01000004">
    <property type="protein sequence ID" value="SDX85652.1"/>
    <property type="molecule type" value="Genomic_DNA"/>
</dbReference>
<gene>
    <name evidence="9" type="ORF">SAMN02910414_00129</name>
</gene>
<keyword evidence="3" id="KW-0136">Cellulose degradation</keyword>
<reference evidence="9 10" key="1">
    <citation type="submission" date="2016-10" db="EMBL/GenBank/DDBJ databases">
        <authorList>
            <person name="de Groot N.N."/>
        </authorList>
    </citation>
    <scope>NUCLEOTIDE SEQUENCE [LARGE SCALE GENOMIC DNA]</scope>
    <source>
        <strain evidence="9 10">DSM 14045</strain>
    </source>
</reference>
<evidence type="ECO:0000256" key="7">
    <source>
        <dbReference type="RuleBase" id="RU361153"/>
    </source>
</evidence>
<dbReference type="GO" id="GO:0009986">
    <property type="term" value="C:cell surface"/>
    <property type="evidence" value="ECO:0007669"/>
    <property type="project" value="TreeGrafter"/>
</dbReference>
<feature type="domain" description="Glycoside hydrolase family 5" evidence="8">
    <location>
        <begin position="72"/>
        <end position="337"/>
    </location>
</feature>
<dbReference type="AlphaFoldDB" id="A0A1H3F3V5"/>
<dbReference type="PANTHER" id="PTHR31297:SF41">
    <property type="entry name" value="ENDOGLUCANASE, PUTATIVE (AFU_ORTHOLOGUE AFUA_5G01830)-RELATED"/>
    <property type="match status" value="1"/>
</dbReference>
<accession>A0A1H3F3V5</accession>
<dbReference type="Proteomes" id="UP000183918">
    <property type="component" value="Unassembled WGS sequence"/>
</dbReference>
<dbReference type="InterPro" id="IPR050386">
    <property type="entry name" value="Glycosyl_hydrolase_5"/>
</dbReference>
<keyword evidence="6" id="KW-0624">Polysaccharide degradation</keyword>
<organism evidence="9 10">
    <name type="scientific">Lachnobacterium bovis DSM 14045</name>
    <dbReference type="NCBI Taxonomy" id="1122142"/>
    <lineage>
        <taxon>Bacteria</taxon>
        <taxon>Bacillati</taxon>
        <taxon>Bacillota</taxon>
        <taxon>Clostridia</taxon>
        <taxon>Lachnospirales</taxon>
        <taxon>Lachnospiraceae</taxon>
        <taxon>Lachnobacterium</taxon>
    </lineage>
</organism>
<evidence type="ECO:0000313" key="10">
    <source>
        <dbReference type="Proteomes" id="UP000183918"/>
    </source>
</evidence>
<dbReference type="InterPro" id="IPR017853">
    <property type="entry name" value="GH"/>
</dbReference>
<dbReference type="GO" id="GO:0008422">
    <property type="term" value="F:beta-glucosidase activity"/>
    <property type="evidence" value="ECO:0007669"/>
    <property type="project" value="TreeGrafter"/>
</dbReference>
<keyword evidence="4" id="KW-0119">Carbohydrate metabolism</keyword>